<accession>A0ACC1QL03</accession>
<name>A0ACC1QL03_9HYPO</name>
<sequence length="291" mass="33106">MEKQGEKTGLFSLPLEIRRTIILVVLKCGRRKEPTPDQEVWRPETTNIYVQRHKNRLIHGNGLVATCRQLRSETFTLIKDTLKPGLVDVPFVLDVMVVKHVGVILTWMSFPYKPLRIRKLTVNVRVMRSARLVVPDDWVDAARYKADEHDFEDKPPSETPPLDAIEAVAVREAAPSAVVDAYLRDWPSYTVDEMVIDWHPYEPPVGLAMGHHQQHIPYSMPYHDCGYQSDAAWPAAYPRDPSTQAGMSSSFLATVSNPHAFPVLTPPDDYMQFQAFSSLQTAGADIWPYRR</sequence>
<organism evidence="1 2">
    <name type="scientific">Lecanicillium saksenae</name>
    <dbReference type="NCBI Taxonomy" id="468837"/>
    <lineage>
        <taxon>Eukaryota</taxon>
        <taxon>Fungi</taxon>
        <taxon>Dikarya</taxon>
        <taxon>Ascomycota</taxon>
        <taxon>Pezizomycotina</taxon>
        <taxon>Sordariomycetes</taxon>
        <taxon>Hypocreomycetidae</taxon>
        <taxon>Hypocreales</taxon>
        <taxon>Cordycipitaceae</taxon>
        <taxon>Lecanicillium</taxon>
    </lineage>
</organism>
<proteinExistence type="predicted"/>
<keyword evidence="2" id="KW-1185">Reference proteome</keyword>
<gene>
    <name evidence="1" type="ORF">NLG97_g8188</name>
</gene>
<dbReference type="Proteomes" id="UP001148737">
    <property type="component" value="Unassembled WGS sequence"/>
</dbReference>
<evidence type="ECO:0000313" key="2">
    <source>
        <dbReference type="Proteomes" id="UP001148737"/>
    </source>
</evidence>
<evidence type="ECO:0000313" key="1">
    <source>
        <dbReference type="EMBL" id="KAJ3479944.1"/>
    </source>
</evidence>
<comment type="caution">
    <text evidence="1">The sequence shown here is derived from an EMBL/GenBank/DDBJ whole genome shotgun (WGS) entry which is preliminary data.</text>
</comment>
<reference evidence="1" key="1">
    <citation type="submission" date="2022-07" db="EMBL/GenBank/DDBJ databases">
        <title>Genome Sequence of Lecanicillium saksenae.</title>
        <authorList>
            <person name="Buettner E."/>
        </authorList>
    </citation>
    <scope>NUCLEOTIDE SEQUENCE</scope>
    <source>
        <strain evidence="1">VT-O1</strain>
    </source>
</reference>
<protein>
    <submittedName>
        <fullName evidence="1">Uncharacterized protein</fullName>
    </submittedName>
</protein>
<dbReference type="EMBL" id="JANAKD010001390">
    <property type="protein sequence ID" value="KAJ3479944.1"/>
    <property type="molecule type" value="Genomic_DNA"/>
</dbReference>